<dbReference type="GO" id="GO:0030288">
    <property type="term" value="C:outer membrane-bounded periplasmic space"/>
    <property type="evidence" value="ECO:0007669"/>
    <property type="project" value="InterPro"/>
</dbReference>
<dbReference type="PANTHER" id="PTHR33376">
    <property type="match status" value="1"/>
</dbReference>
<evidence type="ECO:0000256" key="5">
    <source>
        <dbReference type="ARBA" id="ARBA00022764"/>
    </source>
</evidence>
<keyword evidence="3" id="KW-0813">Transport</keyword>
<dbReference type="Pfam" id="PF03480">
    <property type="entry name" value="DctP"/>
    <property type="match status" value="1"/>
</dbReference>
<dbReference type="InterPro" id="IPR018389">
    <property type="entry name" value="DctP_fam"/>
</dbReference>
<accession>A0A1I1RN33</accession>
<dbReference type="InterPro" id="IPR004682">
    <property type="entry name" value="TRAP_DctP"/>
</dbReference>
<sequence length="319" mass="34473">MMLKKTLLAGVAALALVTTADARELTLGLQDNEATPVYKGAAEFAEKLEEVSGGEMTVKLFPSATLGDFKAMVQQAQAGELDLVITGYPDMSYTIPELKLIGAPYVVGDYAQLKEIVAGPWGQEMAGKFEEKGIHVLDVWYYGTRQTTANKPINSIEDMQGLRLRTPNVPFLIAYAEAVGATPAPVAFPEVYLALQTNQVDAQENPLTTIDAQKFYEVQSSVALTNHFVASSAVLIGKDAWDGFSDQEREWVSTAIAAGGALNDELLETGEAELLTVFEEKGLTITRPDLEPFKAAMQSYYDELEAEFGEGSIAAVTAK</sequence>
<dbReference type="GO" id="GO:0055085">
    <property type="term" value="P:transmembrane transport"/>
    <property type="evidence" value="ECO:0007669"/>
    <property type="project" value="InterPro"/>
</dbReference>
<evidence type="ECO:0000256" key="3">
    <source>
        <dbReference type="ARBA" id="ARBA00022448"/>
    </source>
</evidence>
<feature type="signal peptide" evidence="6">
    <location>
        <begin position="1"/>
        <end position="22"/>
    </location>
</feature>
<dbReference type="RefSeq" id="WP_093363091.1">
    <property type="nucleotide sequence ID" value="NZ_FOLG01000037.1"/>
</dbReference>
<evidence type="ECO:0000313" key="8">
    <source>
        <dbReference type="Proteomes" id="UP000198728"/>
    </source>
</evidence>
<comment type="similarity">
    <text evidence="2">Belongs to the bacterial solute-binding protein 7 family.</text>
</comment>
<keyword evidence="5" id="KW-0574">Periplasm</keyword>
<keyword evidence="7" id="KW-0675">Receptor</keyword>
<evidence type="ECO:0000256" key="1">
    <source>
        <dbReference type="ARBA" id="ARBA00004418"/>
    </source>
</evidence>
<dbReference type="STRING" id="441112.SAMN04488094_1374"/>
<dbReference type="InterPro" id="IPR038404">
    <property type="entry name" value="TRAP_DctP_sf"/>
</dbReference>
<dbReference type="EMBL" id="FOLG01000037">
    <property type="protein sequence ID" value="SFD33728.1"/>
    <property type="molecule type" value="Genomic_DNA"/>
</dbReference>
<keyword evidence="8" id="KW-1185">Reference proteome</keyword>
<keyword evidence="4 6" id="KW-0732">Signal</keyword>
<dbReference type="Gene3D" id="3.40.190.170">
    <property type="entry name" value="Bacterial extracellular solute-binding protein, family 7"/>
    <property type="match status" value="1"/>
</dbReference>
<dbReference type="CDD" id="cd13672">
    <property type="entry name" value="PBP2_TRAP_Siap"/>
    <property type="match status" value="1"/>
</dbReference>
<feature type="chain" id="PRO_5011675630" evidence="6">
    <location>
        <begin position="23"/>
        <end position="319"/>
    </location>
</feature>
<dbReference type="SUPFAM" id="SSF53850">
    <property type="entry name" value="Periplasmic binding protein-like II"/>
    <property type="match status" value="1"/>
</dbReference>
<reference evidence="7 8" key="1">
    <citation type="submission" date="2016-10" db="EMBL/GenBank/DDBJ databases">
        <authorList>
            <person name="de Groot N.N."/>
        </authorList>
    </citation>
    <scope>NUCLEOTIDE SEQUENCE [LARGE SCALE GENOMIC DNA]</scope>
    <source>
        <strain evidence="7 8">DSM 19548</strain>
    </source>
</reference>
<proteinExistence type="inferred from homology"/>
<organism evidence="7 8">
    <name type="scientific">Tropicimonas isoalkanivorans</name>
    <dbReference type="NCBI Taxonomy" id="441112"/>
    <lineage>
        <taxon>Bacteria</taxon>
        <taxon>Pseudomonadati</taxon>
        <taxon>Pseudomonadota</taxon>
        <taxon>Alphaproteobacteria</taxon>
        <taxon>Rhodobacterales</taxon>
        <taxon>Roseobacteraceae</taxon>
        <taxon>Tropicimonas</taxon>
    </lineage>
</organism>
<dbReference type="NCBIfam" id="TIGR00787">
    <property type="entry name" value="dctP"/>
    <property type="match status" value="1"/>
</dbReference>
<evidence type="ECO:0000313" key="7">
    <source>
        <dbReference type="EMBL" id="SFD33728.1"/>
    </source>
</evidence>
<dbReference type="Proteomes" id="UP000198728">
    <property type="component" value="Unassembled WGS sequence"/>
</dbReference>
<dbReference type="AlphaFoldDB" id="A0A1I1RN33"/>
<name>A0A1I1RN33_9RHOB</name>
<dbReference type="OrthoDB" id="8673861at2"/>
<gene>
    <name evidence="7" type="ORF">SAMN04488094_1374</name>
</gene>
<evidence type="ECO:0000256" key="6">
    <source>
        <dbReference type="SAM" id="SignalP"/>
    </source>
</evidence>
<comment type="subcellular location">
    <subcellularLocation>
        <location evidence="1">Periplasm</location>
    </subcellularLocation>
</comment>
<evidence type="ECO:0000256" key="2">
    <source>
        <dbReference type="ARBA" id="ARBA00009023"/>
    </source>
</evidence>
<evidence type="ECO:0000256" key="4">
    <source>
        <dbReference type="ARBA" id="ARBA00022729"/>
    </source>
</evidence>
<dbReference type="PIRSF" id="PIRSF006470">
    <property type="entry name" value="DctB"/>
    <property type="match status" value="1"/>
</dbReference>
<dbReference type="PANTHER" id="PTHR33376:SF4">
    <property type="entry name" value="SIALIC ACID-BINDING PERIPLASMIC PROTEIN SIAP"/>
    <property type="match status" value="1"/>
</dbReference>
<protein>
    <submittedName>
        <fullName evidence="7">Tripartite ATP-independent transporter solute receptor, DctP family</fullName>
    </submittedName>
</protein>
<dbReference type="NCBIfam" id="NF037995">
    <property type="entry name" value="TRAP_S1"/>
    <property type="match status" value="1"/>
</dbReference>